<gene>
    <name evidence="1" type="ORF">C7449_1093</name>
</gene>
<reference evidence="1 2" key="1">
    <citation type="submission" date="2018-04" db="EMBL/GenBank/DDBJ databases">
        <title>Genomic Encyclopedia of Type Strains, Phase IV (KMG-IV): sequencing the most valuable type-strain genomes for metagenomic binning, comparative biology and taxonomic classification.</title>
        <authorList>
            <person name="Goeker M."/>
        </authorList>
    </citation>
    <scope>NUCLEOTIDE SEQUENCE [LARGE SCALE GENOMIC DNA]</scope>
    <source>
        <strain evidence="1 2">DSM 7138</strain>
    </source>
</reference>
<dbReference type="EMBL" id="PZZZ01000009">
    <property type="protein sequence ID" value="PTM91399.1"/>
    <property type="molecule type" value="Genomic_DNA"/>
</dbReference>
<dbReference type="RefSeq" id="WP_108004472.1">
    <property type="nucleotide sequence ID" value="NZ_JBHEEX010000012.1"/>
</dbReference>
<accession>A0A2T5AXF1</accession>
<evidence type="ECO:0000313" key="2">
    <source>
        <dbReference type="Proteomes" id="UP000241247"/>
    </source>
</evidence>
<name>A0A2T5AXF1_MYCDI</name>
<protein>
    <submittedName>
        <fullName evidence="1">Uncharacterized protein</fullName>
    </submittedName>
</protein>
<organism evidence="1 2">
    <name type="scientific">Mycoplana dimorpha</name>
    <dbReference type="NCBI Taxonomy" id="28320"/>
    <lineage>
        <taxon>Bacteria</taxon>
        <taxon>Pseudomonadati</taxon>
        <taxon>Pseudomonadota</taxon>
        <taxon>Alphaproteobacteria</taxon>
        <taxon>Hyphomicrobiales</taxon>
        <taxon>Rhizobiaceae</taxon>
        <taxon>Mycoplana</taxon>
    </lineage>
</organism>
<proteinExistence type="predicted"/>
<keyword evidence="2" id="KW-1185">Reference proteome</keyword>
<evidence type="ECO:0000313" key="1">
    <source>
        <dbReference type="EMBL" id="PTM91399.1"/>
    </source>
</evidence>
<sequence>MSKSFNHFTALLGADRHVRMFGPDDLNRLQSLFDDCLEQCSLSRECEAAEALGSAIIRLYSQGQRDPTVIKRLLLPSFKRRSAPA</sequence>
<dbReference type="OrthoDB" id="8400796at2"/>
<dbReference type="Proteomes" id="UP000241247">
    <property type="component" value="Unassembled WGS sequence"/>
</dbReference>
<dbReference type="AlphaFoldDB" id="A0A2T5AXF1"/>
<comment type="caution">
    <text evidence="1">The sequence shown here is derived from an EMBL/GenBank/DDBJ whole genome shotgun (WGS) entry which is preliminary data.</text>
</comment>